<dbReference type="EMBL" id="JGYW01000005">
    <property type="protein sequence ID" value="KFI58667.1"/>
    <property type="molecule type" value="Genomic_DNA"/>
</dbReference>
<keyword evidence="1" id="KW-1133">Transmembrane helix</keyword>
<proteinExistence type="predicted"/>
<dbReference type="STRING" id="561180.BIFGAL_02706"/>
<reference evidence="2 4" key="1">
    <citation type="submission" date="2009-11" db="EMBL/GenBank/DDBJ databases">
        <authorList>
            <person name="Weinstock G."/>
            <person name="Sodergren E."/>
            <person name="Clifton S."/>
            <person name="Fulton L."/>
            <person name="Fulton B."/>
            <person name="Courtney L."/>
            <person name="Fronick C."/>
            <person name="Harrison M."/>
            <person name="Strong C."/>
            <person name="Farmer C."/>
            <person name="Delahaunty K."/>
            <person name="Markovic C."/>
            <person name="Hall O."/>
            <person name="Minx P."/>
            <person name="Tomlinson C."/>
            <person name="Mitreva M."/>
            <person name="Nelson J."/>
            <person name="Hou S."/>
            <person name="Wollam A."/>
            <person name="Pepin K.H."/>
            <person name="Johnson M."/>
            <person name="Bhonagiri V."/>
            <person name="Nash W.E."/>
            <person name="Warren W."/>
            <person name="Chinwalla A."/>
            <person name="Mardis E.R."/>
            <person name="Wilson R.K."/>
        </authorList>
    </citation>
    <scope>NUCLEOTIDE SEQUENCE [LARGE SCALE GENOMIC DNA]</scope>
    <source>
        <strain evidence="2 4">DSM 20093</strain>
    </source>
</reference>
<evidence type="ECO:0000256" key="1">
    <source>
        <dbReference type="SAM" id="Phobius"/>
    </source>
</evidence>
<dbReference type="AlphaFoldDB" id="D1NSE9"/>
<dbReference type="Proteomes" id="UP000029074">
    <property type="component" value="Unassembled WGS sequence"/>
</dbReference>
<comment type="caution">
    <text evidence="2">The sequence shown here is derived from an EMBL/GenBank/DDBJ whole genome shotgun (WGS) entry which is preliminary data.</text>
</comment>
<keyword evidence="5" id="KW-1185">Reference proteome</keyword>
<evidence type="ECO:0000313" key="5">
    <source>
        <dbReference type="Proteomes" id="UP000029074"/>
    </source>
</evidence>
<feature type="transmembrane region" description="Helical" evidence="1">
    <location>
        <begin position="57"/>
        <end position="75"/>
    </location>
</feature>
<dbReference type="Proteomes" id="UP000003656">
    <property type="component" value="Unassembled WGS sequence"/>
</dbReference>
<dbReference type="EMBL" id="ABXB03000001">
    <property type="protein sequence ID" value="EFA23601.1"/>
    <property type="molecule type" value="Genomic_DNA"/>
</dbReference>
<accession>D1NSE9</accession>
<reference evidence="3 5" key="2">
    <citation type="submission" date="2014-03" db="EMBL/GenBank/DDBJ databases">
        <title>Genomics of Bifidobacteria.</title>
        <authorList>
            <person name="Ventura M."/>
            <person name="Milani C."/>
            <person name="Lugli G.A."/>
        </authorList>
    </citation>
    <scope>NUCLEOTIDE SEQUENCE [LARGE SCALE GENOMIC DNA]</scope>
    <source>
        <strain evidence="3 5">LMG 11596</strain>
    </source>
</reference>
<keyword evidence="1" id="KW-0472">Membrane</keyword>
<keyword evidence="1" id="KW-0812">Transmembrane</keyword>
<organism evidence="2 4">
    <name type="scientific">Bifidobacterium gallicum DSM 20093 = LMG 11596</name>
    <dbReference type="NCBI Taxonomy" id="561180"/>
    <lineage>
        <taxon>Bacteria</taxon>
        <taxon>Bacillati</taxon>
        <taxon>Actinomycetota</taxon>
        <taxon>Actinomycetes</taxon>
        <taxon>Bifidobacteriales</taxon>
        <taxon>Bifidobacteriaceae</taxon>
        <taxon>Bifidobacterium</taxon>
    </lineage>
</organism>
<name>D1NSE9_9BIFI</name>
<evidence type="ECO:0000313" key="3">
    <source>
        <dbReference type="EMBL" id="KFI58667.1"/>
    </source>
</evidence>
<gene>
    <name evidence="3" type="ORF">BGLCM_0958</name>
    <name evidence="2" type="ORF">BIFGAL_02706</name>
</gene>
<protein>
    <submittedName>
        <fullName evidence="2">Uncharacterized protein</fullName>
    </submittedName>
</protein>
<evidence type="ECO:0000313" key="2">
    <source>
        <dbReference type="EMBL" id="EFA23601.1"/>
    </source>
</evidence>
<sequence length="76" mass="8352">MHASALTDVIIELQTGTVLVRFQFFSIAMPPPIAPAPTILMRHARTNETPNMMKGHIVDMALAILTYGMSIVMLVD</sequence>
<evidence type="ECO:0000313" key="4">
    <source>
        <dbReference type="Proteomes" id="UP000003656"/>
    </source>
</evidence>